<reference evidence="2" key="1">
    <citation type="submission" date="2020-10" db="EMBL/GenBank/DDBJ databases">
        <authorList>
            <person name="Kikuchi T."/>
        </authorList>
    </citation>
    <scope>NUCLEOTIDE SEQUENCE</scope>
    <source>
        <strain evidence="2">NKZ352</strain>
    </source>
</reference>
<protein>
    <submittedName>
        <fullName evidence="2">Uncharacterized protein</fullName>
    </submittedName>
</protein>
<feature type="compositionally biased region" description="Acidic residues" evidence="1">
    <location>
        <begin position="307"/>
        <end position="317"/>
    </location>
</feature>
<dbReference type="Proteomes" id="UP000835052">
    <property type="component" value="Unassembled WGS sequence"/>
</dbReference>
<proteinExistence type="predicted"/>
<keyword evidence="3" id="KW-1185">Reference proteome</keyword>
<feature type="region of interest" description="Disordered" evidence="1">
    <location>
        <begin position="268"/>
        <end position="317"/>
    </location>
</feature>
<evidence type="ECO:0000313" key="3">
    <source>
        <dbReference type="Proteomes" id="UP000835052"/>
    </source>
</evidence>
<dbReference type="EMBL" id="CAJGYM010000006">
    <property type="protein sequence ID" value="CAD6187436.1"/>
    <property type="molecule type" value="Genomic_DNA"/>
</dbReference>
<gene>
    <name evidence="2" type="ORF">CAUJ_LOCUS3355</name>
</gene>
<accession>A0A8S1GUR5</accession>
<comment type="caution">
    <text evidence="2">The sequence shown here is derived from an EMBL/GenBank/DDBJ whole genome shotgun (WGS) entry which is preliminary data.</text>
</comment>
<organism evidence="2 3">
    <name type="scientific">Caenorhabditis auriculariae</name>
    <dbReference type="NCBI Taxonomy" id="2777116"/>
    <lineage>
        <taxon>Eukaryota</taxon>
        <taxon>Metazoa</taxon>
        <taxon>Ecdysozoa</taxon>
        <taxon>Nematoda</taxon>
        <taxon>Chromadorea</taxon>
        <taxon>Rhabditida</taxon>
        <taxon>Rhabditina</taxon>
        <taxon>Rhabditomorpha</taxon>
        <taxon>Rhabditoidea</taxon>
        <taxon>Rhabditidae</taxon>
        <taxon>Peloderinae</taxon>
        <taxon>Caenorhabditis</taxon>
    </lineage>
</organism>
<name>A0A8S1GUR5_9PELO</name>
<evidence type="ECO:0000256" key="1">
    <source>
        <dbReference type="SAM" id="MobiDB-lite"/>
    </source>
</evidence>
<sequence length="324" mass="37018">MNSENAEGIVHQVGTDPSIDHRPMEIAKTNDESAEDLIPEAGKIFCVTPCGFSDDEDQLDSWLLSPDLKRYQNLLHGRPQNLRQKMNKVANKVKSFITKQFNPQPNLNEMRINDRLTSAAYMKTLAPQVSFNFEDYTFERKYSDCVKLWDVSGTATPSSKSDHGYEPSSIIRRLNRTSKDQKYDMVCISNEYLNFNYQLQLLTPAPVDRDSILDRLPPNDPSELSFSEHRRRAKAIIEKRAEEELKNPFSASRFNAKFKEMMLEAIDENEDEETSAFRPTVPTGPMNIRQIFGDGSKDSGKEITSNDVEEADDADDDDVVIYRL</sequence>
<evidence type="ECO:0000313" key="2">
    <source>
        <dbReference type="EMBL" id="CAD6187436.1"/>
    </source>
</evidence>
<dbReference type="AlphaFoldDB" id="A0A8S1GUR5"/>